<keyword evidence="3" id="KW-1185">Reference proteome</keyword>
<reference evidence="2 3" key="1">
    <citation type="journal article" date="2011" name="Science">
        <title>The ecoresponsive genome of Daphnia pulex.</title>
        <authorList>
            <person name="Colbourne J.K."/>
            <person name="Pfrender M.E."/>
            <person name="Gilbert D."/>
            <person name="Thomas W.K."/>
            <person name="Tucker A."/>
            <person name="Oakley T.H."/>
            <person name="Tokishita S."/>
            <person name="Aerts A."/>
            <person name="Arnold G.J."/>
            <person name="Basu M.K."/>
            <person name="Bauer D.J."/>
            <person name="Caceres C.E."/>
            <person name="Carmel L."/>
            <person name="Casola C."/>
            <person name="Choi J.H."/>
            <person name="Detter J.C."/>
            <person name="Dong Q."/>
            <person name="Dusheyko S."/>
            <person name="Eads B.D."/>
            <person name="Frohlich T."/>
            <person name="Geiler-Samerotte K.A."/>
            <person name="Gerlach D."/>
            <person name="Hatcher P."/>
            <person name="Jogdeo S."/>
            <person name="Krijgsveld J."/>
            <person name="Kriventseva E.V."/>
            <person name="Kultz D."/>
            <person name="Laforsch C."/>
            <person name="Lindquist E."/>
            <person name="Lopez J."/>
            <person name="Manak J.R."/>
            <person name="Muller J."/>
            <person name="Pangilinan J."/>
            <person name="Patwardhan R.P."/>
            <person name="Pitluck S."/>
            <person name="Pritham E.J."/>
            <person name="Rechtsteiner A."/>
            <person name="Rho M."/>
            <person name="Rogozin I.B."/>
            <person name="Sakarya O."/>
            <person name="Salamov A."/>
            <person name="Schaack S."/>
            <person name="Shapiro H."/>
            <person name="Shiga Y."/>
            <person name="Skalitzky C."/>
            <person name="Smith Z."/>
            <person name="Souvorov A."/>
            <person name="Sung W."/>
            <person name="Tang Z."/>
            <person name="Tsuchiya D."/>
            <person name="Tu H."/>
            <person name="Vos H."/>
            <person name="Wang M."/>
            <person name="Wolf Y.I."/>
            <person name="Yamagata H."/>
            <person name="Yamada T."/>
            <person name="Ye Y."/>
            <person name="Shaw J.R."/>
            <person name="Andrews J."/>
            <person name="Crease T.J."/>
            <person name="Tang H."/>
            <person name="Lucas S.M."/>
            <person name="Robertson H.M."/>
            <person name="Bork P."/>
            <person name="Koonin E.V."/>
            <person name="Zdobnov E.M."/>
            <person name="Grigoriev I.V."/>
            <person name="Lynch M."/>
            <person name="Boore J.L."/>
        </authorList>
    </citation>
    <scope>NUCLEOTIDE SEQUENCE [LARGE SCALE GENOMIC DNA]</scope>
</reference>
<feature type="compositionally biased region" description="Basic and acidic residues" evidence="1">
    <location>
        <begin position="114"/>
        <end position="141"/>
    </location>
</feature>
<feature type="compositionally biased region" description="Gly residues" evidence="1">
    <location>
        <begin position="27"/>
        <end position="47"/>
    </location>
</feature>
<proteinExistence type="predicted"/>
<sequence length="198" mass="20867">MERPTRVRKQPSRLADFELGEDSGKLVRGGRGGRGQKVGGVVRGGRGAMASGNGPIRPNALPTTDEIGVLDLNKLTPEEGTQAIEVTHRNSSRGSIPVIVEEANLIPTPDDDDNGHGIGEESEEVGGKSNEESEEGGGKSDEESEQGGGKSDDESEEGGGMSDEESEEDEGKSEEESDEGEGKSEEESDEDEAALFPR</sequence>
<dbReference type="Proteomes" id="UP000000305">
    <property type="component" value="Unassembled WGS sequence"/>
</dbReference>
<gene>
    <name evidence="2" type="ORF">DAPPUDRAFT_272348</name>
</gene>
<evidence type="ECO:0000313" key="3">
    <source>
        <dbReference type="Proteomes" id="UP000000305"/>
    </source>
</evidence>
<feature type="compositionally biased region" description="Acidic residues" evidence="1">
    <location>
        <begin position="153"/>
        <end position="179"/>
    </location>
</feature>
<evidence type="ECO:0000256" key="1">
    <source>
        <dbReference type="SAM" id="MobiDB-lite"/>
    </source>
</evidence>
<accession>E9I2Y1</accession>
<dbReference type="InParanoid" id="E9I2Y1"/>
<feature type="region of interest" description="Disordered" evidence="1">
    <location>
        <begin position="84"/>
        <end position="198"/>
    </location>
</feature>
<dbReference type="KEGG" id="dpx:DAPPUDRAFT_272348"/>
<protein>
    <submittedName>
        <fullName evidence="2">Uncharacterized protein</fullName>
    </submittedName>
</protein>
<feature type="region of interest" description="Disordered" evidence="1">
    <location>
        <begin position="25"/>
        <end position="63"/>
    </location>
</feature>
<evidence type="ECO:0000313" key="2">
    <source>
        <dbReference type="EMBL" id="EFX61649.1"/>
    </source>
</evidence>
<organism evidence="2 3">
    <name type="scientific">Daphnia pulex</name>
    <name type="common">Water flea</name>
    <dbReference type="NCBI Taxonomy" id="6669"/>
    <lineage>
        <taxon>Eukaryota</taxon>
        <taxon>Metazoa</taxon>
        <taxon>Ecdysozoa</taxon>
        <taxon>Arthropoda</taxon>
        <taxon>Crustacea</taxon>
        <taxon>Branchiopoda</taxon>
        <taxon>Diplostraca</taxon>
        <taxon>Cladocera</taxon>
        <taxon>Anomopoda</taxon>
        <taxon>Daphniidae</taxon>
        <taxon>Daphnia</taxon>
    </lineage>
</organism>
<dbReference type="HOGENOM" id="CLU_1379389_0_0_1"/>
<dbReference type="PhylomeDB" id="E9I2Y1"/>
<feature type="compositionally biased region" description="Acidic residues" evidence="1">
    <location>
        <begin position="186"/>
        <end position="198"/>
    </location>
</feature>
<dbReference type="EMBL" id="GL734282">
    <property type="protein sequence ID" value="EFX61649.1"/>
    <property type="molecule type" value="Genomic_DNA"/>
</dbReference>
<dbReference type="AlphaFoldDB" id="E9I2Y1"/>
<name>E9I2Y1_DAPPU</name>
<dbReference type="STRING" id="6669.E9I2Y1"/>